<name>A0A519BKY3_9DELT</name>
<dbReference type="HAMAP" id="MF_00634">
    <property type="entry name" value="UPF0235"/>
    <property type="match status" value="1"/>
</dbReference>
<dbReference type="GO" id="GO:0005737">
    <property type="term" value="C:cytoplasm"/>
    <property type="evidence" value="ECO:0007669"/>
    <property type="project" value="TreeGrafter"/>
</dbReference>
<comment type="caution">
    <text evidence="3">The sequence shown here is derived from an EMBL/GenBank/DDBJ whole genome shotgun (WGS) entry which is preliminary data.</text>
</comment>
<dbReference type="SMART" id="SM01152">
    <property type="entry name" value="DUF167"/>
    <property type="match status" value="1"/>
</dbReference>
<evidence type="ECO:0000256" key="2">
    <source>
        <dbReference type="HAMAP-Rule" id="MF_00634"/>
    </source>
</evidence>
<dbReference type="SUPFAM" id="SSF69786">
    <property type="entry name" value="YggU-like"/>
    <property type="match status" value="1"/>
</dbReference>
<dbReference type="AlphaFoldDB" id="A0A519BKY3"/>
<proteinExistence type="inferred from homology"/>
<evidence type="ECO:0000256" key="1">
    <source>
        <dbReference type="ARBA" id="ARBA00010364"/>
    </source>
</evidence>
<dbReference type="Proteomes" id="UP000319296">
    <property type="component" value="Unassembled WGS sequence"/>
</dbReference>
<sequence>MSEIIEIEVKTGSKLKKFEISEKAGGKKIKLYIPERPVDNKANEAVIKYLSEILNIPKKNIEIIKGLKVKNKLVHILGRVIMAVRMRNM</sequence>
<dbReference type="PANTHER" id="PTHR13420">
    <property type="entry name" value="UPF0235 PROTEIN C15ORF40"/>
    <property type="match status" value="1"/>
</dbReference>
<accession>A0A519BKY3</accession>
<comment type="similarity">
    <text evidence="1 2">Belongs to the UPF0235 family.</text>
</comment>
<dbReference type="InterPro" id="IPR036591">
    <property type="entry name" value="YggU-like_sf"/>
</dbReference>
<organism evidence="3 4">
    <name type="scientific">Candidatus Acididesulfobacter diazotrophicus</name>
    <dbReference type="NCBI Taxonomy" id="2597226"/>
    <lineage>
        <taxon>Bacteria</taxon>
        <taxon>Deltaproteobacteria</taxon>
        <taxon>Candidatus Acidulodesulfobacterales</taxon>
        <taxon>Candidatus Acididesulfobacter</taxon>
    </lineage>
</organism>
<dbReference type="Pfam" id="PF02594">
    <property type="entry name" value="DUF167"/>
    <property type="match status" value="1"/>
</dbReference>
<dbReference type="PANTHER" id="PTHR13420:SF7">
    <property type="entry name" value="UPF0235 PROTEIN C15ORF40"/>
    <property type="match status" value="1"/>
</dbReference>
<protein>
    <recommendedName>
        <fullName evidence="2">UPF0235 protein EVG15_08515</fullName>
    </recommendedName>
</protein>
<dbReference type="EMBL" id="SGBB01000018">
    <property type="protein sequence ID" value="RZD17915.1"/>
    <property type="molecule type" value="Genomic_DNA"/>
</dbReference>
<evidence type="ECO:0000313" key="3">
    <source>
        <dbReference type="EMBL" id="RZD17915.1"/>
    </source>
</evidence>
<gene>
    <name evidence="3" type="ORF">EVG15_08515</name>
</gene>
<evidence type="ECO:0000313" key="4">
    <source>
        <dbReference type="Proteomes" id="UP000319296"/>
    </source>
</evidence>
<dbReference type="InterPro" id="IPR003746">
    <property type="entry name" value="DUF167"/>
</dbReference>
<dbReference type="NCBIfam" id="TIGR00251">
    <property type="entry name" value="DUF167 family protein"/>
    <property type="match status" value="1"/>
</dbReference>
<reference evidence="3 4" key="1">
    <citation type="journal article" date="2019" name="ISME J.">
        <title>Insights into ecological role of a new deltaproteobacterial order Candidatus Acidulodesulfobacterales by metagenomics and metatranscriptomics.</title>
        <authorList>
            <person name="Tan S."/>
            <person name="Liu J."/>
            <person name="Fang Y."/>
            <person name="Hedlund B.P."/>
            <person name="Lian Z.H."/>
            <person name="Huang L.Y."/>
            <person name="Li J.T."/>
            <person name="Huang L.N."/>
            <person name="Li W.J."/>
            <person name="Jiang H.C."/>
            <person name="Dong H.L."/>
            <person name="Shu W.S."/>
        </authorList>
    </citation>
    <scope>NUCLEOTIDE SEQUENCE [LARGE SCALE GENOMIC DNA]</scope>
    <source>
        <strain evidence="3">AP1</strain>
    </source>
</reference>
<dbReference type="Gene3D" id="3.30.1200.10">
    <property type="entry name" value="YggU-like"/>
    <property type="match status" value="1"/>
</dbReference>